<dbReference type="AlphaFoldDB" id="A0A7K7Q8F7"/>
<comment type="subunit">
    <text evidence="15">Homodimer, and heterodimer with OIP5/MIS18B. Identified in a complex containing MIS18A, OIP5/MIS18B, MIS18BP1, RBBP7 and RBBP4.</text>
</comment>
<protein>
    <recommendedName>
        <fullName evidence="16">Protein yippee-like</fullName>
    </recommendedName>
</protein>
<evidence type="ECO:0000256" key="13">
    <source>
        <dbReference type="ARBA" id="ARBA00023306"/>
    </source>
</evidence>
<evidence type="ECO:0000256" key="7">
    <source>
        <dbReference type="ARBA" id="ARBA00022618"/>
    </source>
</evidence>
<evidence type="ECO:0000256" key="1">
    <source>
        <dbReference type="ARBA" id="ARBA00003694"/>
    </source>
</evidence>
<proteinExistence type="inferred from homology"/>
<dbReference type="PANTHER" id="PTHR16431:SF2">
    <property type="entry name" value="PROTEIN MIS18-ALPHA"/>
    <property type="match status" value="1"/>
</dbReference>
<keyword evidence="7" id="KW-0132">Cell division</keyword>
<comment type="caution">
    <text evidence="18">The sequence shown here is derived from an EMBL/GenBank/DDBJ whole genome shotgun (WGS) entry which is preliminary data.</text>
</comment>
<evidence type="ECO:0000256" key="15">
    <source>
        <dbReference type="ARBA" id="ARBA00046705"/>
    </source>
</evidence>
<feature type="non-terminal residue" evidence="18">
    <location>
        <position position="99"/>
    </location>
</feature>
<dbReference type="GO" id="GO:0007059">
    <property type="term" value="P:chromosome segregation"/>
    <property type="evidence" value="ECO:0007669"/>
    <property type="project" value="TreeGrafter"/>
</dbReference>
<evidence type="ECO:0000256" key="8">
    <source>
        <dbReference type="ARBA" id="ARBA00022723"/>
    </source>
</evidence>
<evidence type="ECO:0000256" key="2">
    <source>
        <dbReference type="ARBA" id="ARBA00004123"/>
    </source>
</evidence>
<comment type="function">
    <text evidence="1">Required for recruitment of CENPA to centromeres and normal chromosome segregation during mitosis.</text>
</comment>
<keyword evidence="10" id="KW-0862">Zinc</keyword>
<keyword evidence="12" id="KW-0539">Nucleus</keyword>
<dbReference type="GO" id="GO:0046872">
    <property type="term" value="F:metal ion binding"/>
    <property type="evidence" value="ECO:0007669"/>
    <property type="project" value="UniProtKB-KW"/>
</dbReference>
<evidence type="ECO:0000256" key="11">
    <source>
        <dbReference type="ARBA" id="ARBA00022843"/>
    </source>
</evidence>
<evidence type="ECO:0000256" key="12">
    <source>
        <dbReference type="ARBA" id="ARBA00023242"/>
    </source>
</evidence>
<keyword evidence="6" id="KW-0597">Phosphoprotein</keyword>
<evidence type="ECO:0000256" key="9">
    <source>
        <dbReference type="ARBA" id="ARBA00022776"/>
    </source>
</evidence>
<dbReference type="GO" id="GO:0000785">
    <property type="term" value="C:chromatin"/>
    <property type="evidence" value="ECO:0007669"/>
    <property type="project" value="TreeGrafter"/>
</dbReference>
<keyword evidence="11" id="KW-0832">Ubl conjugation</keyword>
<evidence type="ECO:0000313" key="18">
    <source>
        <dbReference type="EMBL" id="NWZ76252.1"/>
    </source>
</evidence>
<dbReference type="GO" id="GO:0000775">
    <property type="term" value="C:chromosome, centromeric region"/>
    <property type="evidence" value="ECO:0007669"/>
    <property type="project" value="UniProtKB-SubCell"/>
</dbReference>
<evidence type="ECO:0000313" key="19">
    <source>
        <dbReference type="Proteomes" id="UP000540071"/>
    </source>
</evidence>
<keyword evidence="14" id="KW-0137">Centromere</keyword>
<evidence type="ECO:0000256" key="3">
    <source>
        <dbReference type="ARBA" id="ARBA00004584"/>
    </source>
</evidence>
<evidence type="ECO:0000256" key="10">
    <source>
        <dbReference type="ARBA" id="ARBA00022833"/>
    </source>
</evidence>
<keyword evidence="9" id="KW-0498">Mitosis</keyword>
<dbReference type="GO" id="GO:0034080">
    <property type="term" value="P:CENP-A containing chromatin assembly"/>
    <property type="evidence" value="ECO:0007669"/>
    <property type="project" value="TreeGrafter"/>
</dbReference>
<reference evidence="18 19" key="1">
    <citation type="submission" date="2019-09" db="EMBL/GenBank/DDBJ databases">
        <title>Bird 10,000 Genomes (B10K) Project - Family phase.</title>
        <authorList>
            <person name="Zhang G."/>
        </authorList>
    </citation>
    <scope>NUCLEOTIDE SEQUENCE [LARGE SCALE GENOMIC DNA]</scope>
    <source>
        <strain evidence="18">OUT-0023</strain>
        <tissue evidence="18">Blood</tissue>
    </source>
</reference>
<name>A0A7K7Q8F7_POEAT</name>
<accession>A0A7K7Q8F7</accession>
<comment type="similarity">
    <text evidence="16">Belongs to the yippee family.</text>
</comment>
<dbReference type="GO" id="GO:0005634">
    <property type="term" value="C:nucleus"/>
    <property type="evidence" value="ECO:0007669"/>
    <property type="project" value="UniProtKB-SubCell"/>
</dbReference>
<dbReference type="PROSITE" id="PS51793">
    <property type="entry name" value="MIS18"/>
    <property type="match status" value="1"/>
</dbReference>
<keyword evidence="13" id="KW-0131">Cell cycle</keyword>
<gene>
    <name evidence="18" type="primary">Mis18a_0</name>
    <name evidence="18" type="ORF">POEATR_R11057</name>
</gene>
<evidence type="ECO:0000259" key="17">
    <source>
        <dbReference type="PROSITE" id="PS51793"/>
    </source>
</evidence>
<comment type="subcellular location">
    <subcellularLocation>
        <location evidence="3">Chromosome</location>
        <location evidence="3">Centromere</location>
    </subcellularLocation>
    <subcellularLocation>
        <location evidence="2">Nucleus</location>
    </subcellularLocation>
</comment>
<dbReference type="GO" id="GO:0051301">
    <property type="term" value="P:cell division"/>
    <property type="evidence" value="ECO:0007669"/>
    <property type="project" value="UniProtKB-KW"/>
</dbReference>
<dbReference type="Pfam" id="PF03226">
    <property type="entry name" value="Yippee-Mis18"/>
    <property type="match status" value="1"/>
</dbReference>
<sequence length="99" mass="10957">ERRAGTTLMPTVFMCSGCRRHDSDSSRRVASDDDTSCILLCSAAGSVIMDLEQVSKPPGKCGYTAEMLFCSGCSRTLGSIYRTRNLEYKRDLFCLHTDC</sequence>
<dbReference type="EMBL" id="VZSS01000008">
    <property type="protein sequence ID" value="NWZ76252.1"/>
    <property type="molecule type" value="Genomic_DNA"/>
</dbReference>
<keyword evidence="5" id="KW-1017">Isopeptide bond</keyword>
<dbReference type="Proteomes" id="UP000540071">
    <property type="component" value="Unassembled WGS sequence"/>
</dbReference>
<organism evidence="18 19">
    <name type="scientific">Poecile atricapillus</name>
    <name type="common">Black-capped chickadee</name>
    <name type="synonym">Parus atricapillus</name>
    <dbReference type="NCBI Taxonomy" id="48891"/>
    <lineage>
        <taxon>Eukaryota</taxon>
        <taxon>Metazoa</taxon>
        <taxon>Chordata</taxon>
        <taxon>Craniata</taxon>
        <taxon>Vertebrata</taxon>
        <taxon>Euteleostomi</taxon>
        <taxon>Archelosauria</taxon>
        <taxon>Archosauria</taxon>
        <taxon>Dinosauria</taxon>
        <taxon>Saurischia</taxon>
        <taxon>Theropoda</taxon>
        <taxon>Coelurosauria</taxon>
        <taxon>Aves</taxon>
        <taxon>Neognathae</taxon>
        <taxon>Neoaves</taxon>
        <taxon>Telluraves</taxon>
        <taxon>Australaves</taxon>
        <taxon>Passeriformes</taxon>
        <taxon>Paridae</taxon>
        <taxon>Poecile</taxon>
    </lineage>
</organism>
<keyword evidence="19" id="KW-1185">Reference proteome</keyword>
<dbReference type="InterPro" id="IPR034752">
    <property type="entry name" value="Mis18"/>
</dbReference>
<evidence type="ECO:0000256" key="16">
    <source>
        <dbReference type="RuleBase" id="RU110713"/>
    </source>
</evidence>
<dbReference type="InterPro" id="IPR004910">
    <property type="entry name" value="Yippee/Mis18/Cereblon"/>
</dbReference>
<feature type="domain" description="Mis18" evidence="17">
    <location>
        <begin position="10"/>
        <end position="99"/>
    </location>
</feature>
<evidence type="ECO:0000256" key="4">
    <source>
        <dbReference type="ARBA" id="ARBA00022454"/>
    </source>
</evidence>
<evidence type="ECO:0000256" key="5">
    <source>
        <dbReference type="ARBA" id="ARBA00022499"/>
    </source>
</evidence>
<keyword evidence="4" id="KW-0158">Chromosome</keyword>
<feature type="non-terminal residue" evidence="18">
    <location>
        <position position="1"/>
    </location>
</feature>
<evidence type="ECO:0000256" key="14">
    <source>
        <dbReference type="ARBA" id="ARBA00023328"/>
    </source>
</evidence>
<dbReference type="PANTHER" id="PTHR16431">
    <property type="entry name" value="NEUROGENIC PROTEIN MASTERMIND"/>
    <property type="match status" value="1"/>
</dbReference>
<keyword evidence="8" id="KW-0479">Metal-binding</keyword>
<evidence type="ECO:0000256" key="6">
    <source>
        <dbReference type="ARBA" id="ARBA00022553"/>
    </source>
</evidence>